<proteinExistence type="predicted"/>
<dbReference type="AlphaFoldDB" id="A0A135T450"/>
<sequence>MSSKIFRIFNPGEAKKDPVEKRRAQLRSAQRSYRDRKDKYTKSLEQEVEIARNREAELVIRCEQLHAALESLTKLLSRHGIGVPASVVDDFISKNNGGMHSTLRSRTDESLTGVGAIEYSKAPGMKSKDGRAADISPAQAKIYTAADIVVDDSQTAKDALSSLQYTENQGTDLPWLKTNRVVTMHDCDDNRMCEVDLIAAGMEFVLRLESPCLEHIHGNPKNPEDSTGHILTVSARTLSMHTDPSRPNEKGCAGPPSYQGAPRDILERILALSPHVCFDGEMTPAQAWEYIRSQPHFGGIELRRLWALADRLMEGIKCHGFGAVIETQSFETLVYDALLLGTQF</sequence>
<accession>A0A135T450</accession>
<dbReference type="SMART" id="SM00338">
    <property type="entry name" value="BRLZ"/>
    <property type="match status" value="1"/>
</dbReference>
<name>A0A135T450_9PEZI</name>
<dbReference type="PANTHER" id="PTHR40621:SF6">
    <property type="entry name" value="AP-1-LIKE TRANSCRIPTION FACTOR YAP1-RELATED"/>
    <property type="match status" value="1"/>
</dbReference>
<evidence type="ECO:0000313" key="6">
    <source>
        <dbReference type="Proteomes" id="UP000070328"/>
    </source>
</evidence>
<evidence type="ECO:0000256" key="1">
    <source>
        <dbReference type="ARBA" id="ARBA00004123"/>
    </source>
</evidence>
<dbReference type="PANTHER" id="PTHR40621">
    <property type="entry name" value="TRANSCRIPTION FACTOR KAPC-RELATED"/>
    <property type="match status" value="1"/>
</dbReference>
<keyword evidence="2" id="KW-0539">Nucleus</keyword>
<dbReference type="GO" id="GO:0090575">
    <property type="term" value="C:RNA polymerase II transcription regulator complex"/>
    <property type="evidence" value="ECO:0007669"/>
    <property type="project" value="TreeGrafter"/>
</dbReference>
<dbReference type="Gene3D" id="1.20.5.170">
    <property type="match status" value="1"/>
</dbReference>
<dbReference type="GO" id="GO:0001228">
    <property type="term" value="F:DNA-binding transcription activator activity, RNA polymerase II-specific"/>
    <property type="evidence" value="ECO:0007669"/>
    <property type="project" value="TreeGrafter"/>
</dbReference>
<evidence type="ECO:0000256" key="3">
    <source>
        <dbReference type="SAM" id="MobiDB-lite"/>
    </source>
</evidence>
<dbReference type="SUPFAM" id="SSF57959">
    <property type="entry name" value="Leucine zipper domain"/>
    <property type="match status" value="1"/>
</dbReference>
<dbReference type="GO" id="GO:0000976">
    <property type="term" value="F:transcription cis-regulatory region binding"/>
    <property type="evidence" value="ECO:0007669"/>
    <property type="project" value="InterPro"/>
</dbReference>
<organism evidence="5 6">
    <name type="scientific">Colletotrichum simmondsii</name>
    <dbReference type="NCBI Taxonomy" id="703756"/>
    <lineage>
        <taxon>Eukaryota</taxon>
        <taxon>Fungi</taxon>
        <taxon>Dikarya</taxon>
        <taxon>Ascomycota</taxon>
        <taxon>Pezizomycotina</taxon>
        <taxon>Sordariomycetes</taxon>
        <taxon>Hypocreomycetidae</taxon>
        <taxon>Glomerellales</taxon>
        <taxon>Glomerellaceae</taxon>
        <taxon>Colletotrichum</taxon>
        <taxon>Colletotrichum acutatum species complex</taxon>
    </lineage>
</organism>
<feature type="compositionally biased region" description="Basic and acidic residues" evidence="3">
    <location>
        <begin position="13"/>
        <end position="23"/>
    </location>
</feature>
<evidence type="ECO:0000259" key="4">
    <source>
        <dbReference type="SMART" id="SM00338"/>
    </source>
</evidence>
<comment type="subcellular location">
    <subcellularLocation>
        <location evidence="1">Nucleus</location>
    </subcellularLocation>
</comment>
<gene>
    <name evidence="5" type="ORF">CSIM01_06028</name>
</gene>
<dbReference type="InterPro" id="IPR046347">
    <property type="entry name" value="bZIP_sf"/>
</dbReference>
<feature type="region of interest" description="Disordered" evidence="3">
    <location>
        <begin position="13"/>
        <end position="40"/>
    </location>
</feature>
<dbReference type="EMBL" id="JFBX01000290">
    <property type="protein sequence ID" value="KXH42920.1"/>
    <property type="molecule type" value="Genomic_DNA"/>
</dbReference>
<dbReference type="Gene3D" id="1.10.238.100">
    <property type="entry name" value="YAP1 redox domain. Chain B"/>
    <property type="match status" value="1"/>
</dbReference>
<keyword evidence="6" id="KW-1185">Reference proteome</keyword>
<dbReference type="InterPro" id="IPR004827">
    <property type="entry name" value="bZIP"/>
</dbReference>
<reference evidence="5 6" key="1">
    <citation type="submission" date="2014-02" db="EMBL/GenBank/DDBJ databases">
        <title>The genome sequence of Colletotrichum simmondsii CBS122122.</title>
        <authorList>
            <person name="Baroncelli R."/>
            <person name="Thon M.R."/>
        </authorList>
    </citation>
    <scope>NUCLEOTIDE SEQUENCE [LARGE SCALE GENOMIC DNA]</scope>
    <source>
        <strain evidence="5 6">CBS122122</strain>
    </source>
</reference>
<dbReference type="InterPro" id="IPR050936">
    <property type="entry name" value="AP-1-like"/>
</dbReference>
<dbReference type="OrthoDB" id="2590011at2759"/>
<feature type="domain" description="BZIP" evidence="4">
    <location>
        <begin position="14"/>
        <end position="78"/>
    </location>
</feature>
<protein>
    <recommendedName>
        <fullName evidence="4">BZIP domain-containing protein</fullName>
    </recommendedName>
</protein>
<dbReference type="CDD" id="cd14688">
    <property type="entry name" value="bZIP_YAP"/>
    <property type="match status" value="1"/>
</dbReference>
<evidence type="ECO:0000313" key="5">
    <source>
        <dbReference type="EMBL" id="KXH42920.1"/>
    </source>
</evidence>
<comment type="caution">
    <text evidence="5">The sequence shown here is derived from an EMBL/GenBank/DDBJ whole genome shotgun (WGS) entry which is preliminary data.</text>
</comment>
<evidence type="ECO:0000256" key="2">
    <source>
        <dbReference type="ARBA" id="ARBA00023242"/>
    </source>
</evidence>
<dbReference type="Proteomes" id="UP000070328">
    <property type="component" value="Unassembled WGS sequence"/>
</dbReference>